<name>A0A8S0VLB6_OLEEU</name>
<gene>
    <name evidence="1" type="ORF">OLEA9_A070069</name>
</gene>
<evidence type="ECO:0000313" key="1">
    <source>
        <dbReference type="EMBL" id="CAA3032751.1"/>
    </source>
</evidence>
<organism evidence="1 2">
    <name type="scientific">Olea europaea subsp. europaea</name>
    <dbReference type="NCBI Taxonomy" id="158383"/>
    <lineage>
        <taxon>Eukaryota</taxon>
        <taxon>Viridiplantae</taxon>
        <taxon>Streptophyta</taxon>
        <taxon>Embryophyta</taxon>
        <taxon>Tracheophyta</taxon>
        <taxon>Spermatophyta</taxon>
        <taxon>Magnoliopsida</taxon>
        <taxon>eudicotyledons</taxon>
        <taxon>Gunneridae</taxon>
        <taxon>Pentapetalae</taxon>
        <taxon>asterids</taxon>
        <taxon>lamiids</taxon>
        <taxon>Lamiales</taxon>
        <taxon>Oleaceae</taxon>
        <taxon>Oleeae</taxon>
        <taxon>Olea</taxon>
    </lineage>
</organism>
<dbReference type="Proteomes" id="UP000594638">
    <property type="component" value="Unassembled WGS sequence"/>
</dbReference>
<proteinExistence type="predicted"/>
<evidence type="ECO:0000313" key="2">
    <source>
        <dbReference type="Proteomes" id="UP000594638"/>
    </source>
</evidence>
<keyword evidence="2" id="KW-1185">Reference proteome</keyword>
<dbReference type="Gramene" id="OE9A070069T1">
    <property type="protein sequence ID" value="OE9A070069C1"/>
    <property type="gene ID" value="OE9A070069"/>
</dbReference>
<protein>
    <submittedName>
        <fullName evidence="1">Uncharacterized protein</fullName>
    </submittedName>
</protein>
<dbReference type="EMBL" id="CACTIH010009675">
    <property type="protein sequence ID" value="CAA3032751.1"/>
    <property type="molecule type" value="Genomic_DNA"/>
</dbReference>
<sequence>MSWVGTRSRSEMEWRFKRKAMKTFWIFNEKDELVESDPLKRDLERNSAYFLSNKLERSCINTEWHCPLQETAAHCWRSSSQQGDREENFYNLIYRFVKKRIKNIKEKNRNCQCFTPRDRRLLPETTATAQR</sequence>
<comment type="caution">
    <text evidence="1">The sequence shown here is derived from an EMBL/GenBank/DDBJ whole genome shotgun (WGS) entry which is preliminary data.</text>
</comment>
<accession>A0A8S0VLB6</accession>
<dbReference type="AlphaFoldDB" id="A0A8S0VLB6"/>
<reference evidence="1 2" key="1">
    <citation type="submission" date="2019-12" db="EMBL/GenBank/DDBJ databases">
        <authorList>
            <person name="Alioto T."/>
            <person name="Alioto T."/>
            <person name="Gomez Garrido J."/>
        </authorList>
    </citation>
    <scope>NUCLEOTIDE SEQUENCE [LARGE SCALE GENOMIC DNA]</scope>
</reference>